<accession>A0A371PLC9</accession>
<evidence type="ECO:0000313" key="2">
    <source>
        <dbReference type="Proteomes" id="UP000261905"/>
    </source>
</evidence>
<dbReference type="EMBL" id="QUBQ01000001">
    <property type="protein sequence ID" value="REK76449.1"/>
    <property type="molecule type" value="Genomic_DNA"/>
</dbReference>
<organism evidence="1 2">
    <name type="scientific">Paenibacillus paeoniae</name>
    <dbReference type="NCBI Taxonomy" id="2292705"/>
    <lineage>
        <taxon>Bacteria</taxon>
        <taxon>Bacillati</taxon>
        <taxon>Bacillota</taxon>
        <taxon>Bacilli</taxon>
        <taxon>Bacillales</taxon>
        <taxon>Paenibacillaceae</taxon>
        <taxon>Paenibacillus</taxon>
    </lineage>
</organism>
<evidence type="ECO:0000313" key="1">
    <source>
        <dbReference type="EMBL" id="REK76449.1"/>
    </source>
</evidence>
<reference evidence="1 2" key="1">
    <citation type="submission" date="2018-08" db="EMBL/GenBank/DDBJ databases">
        <title>Paenibacillus sp. M4BSY-1, whole genome shotgun sequence.</title>
        <authorList>
            <person name="Tuo L."/>
        </authorList>
    </citation>
    <scope>NUCLEOTIDE SEQUENCE [LARGE SCALE GENOMIC DNA]</scope>
    <source>
        <strain evidence="1 2">M4BSY-1</strain>
    </source>
</reference>
<sequence length="121" mass="14032">MYRCEVQIMYDYISIHSIDYKNKVKSKDLEQYLTCDLGLIKESHLKFYKIINQVFVRVNGILARKDGSYAYDSLDGIEEINLIEIDVPSEIDHILEQELADMANAIAKNCSWIIDDDHGLE</sequence>
<protein>
    <submittedName>
        <fullName evidence="1">Uncharacterized protein</fullName>
    </submittedName>
</protein>
<dbReference type="AlphaFoldDB" id="A0A371PLC9"/>
<dbReference type="OrthoDB" id="2627258at2"/>
<proteinExistence type="predicted"/>
<dbReference type="Proteomes" id="UP000261905">
    <property type="component" value="Unassembled WGS sequence"/>
</dbReference>
<name>A0A371PLC9_9BACL</name>
<keyword evidence="2" id="KW-1185">Reference proteome</keyword>
<comment type="caution">
    <text evidence="1">The sequence shown here is derived from an EMBL/GenBank/DDBJ whole genome shotgun (WGS) entry which is preliminary data.</text>
</comment>
<gene>
    <name evidence="1" type="ORF">DX130_05255</name>
</gene>